<dbReference type="InterPro" id="IPR042536">
    <property type="entry name" value="TFIIIC_tauA_Sfc1"/>
</dbReference>
<sequence length="138" mass="15554">MSAGLVLRLSRPKGGTAPPRAEVVARVRNAYHFEGMADFQHVVPVHAAETRKRKHPECPNNKEHLCNDNEDVMMLVPPLFSIKDKPTKIALLPSSNALSKSMQRGVVQHRWEEYVGSKTLLFWRTRCVGPSLNQRLSS</sequence>
<reference evidence="1" key="2">
    <citation type="submission" date="2008-12" db="EMBL/GenBank/DDBJ databases">
        <title>Improved gene annotation of the rice (Oryza sativa) genomes.</title>
        <authorList>
            <person name="Wang J."/>
            <person name="Li R."/>
            <person name="Fan W."/>
            <person name="Huang Q."/>
            <person name="Zhang J."/>
            <person name="Zhou Y."/>
            <person name="Hu Y."/>
            <person name="Zi S."/>
            <person name="Li J."/>
            <person name="Ni P."/>
            <person name="Zheng H."/>
            <person name="Zhang Y."/>
            <person name="Zhao M."/>
            <person name="Hao Q."/>
            <person name="McDermott J."/>
            <person name="Samudrala R."/>
            <person name="Kristiansen K."/>
            <person name="Wong G.K.-S."/>
        </authorList>
    </citation>
    <scope>NUCLEOTIDE SEQUENCE</scope>
</reference>
<name>B9EXA7_ORYSJ</name>
<protein>
    <submittedName>
        <fullName evidence="1">Uncharacterized protein</fullName>
    </submittedName>
</protein>
<dbReference type="EMBL" id="CM000138">
    <property type="protein sequence ID" value="EEE54720.1"/>
    <property type="molecule type" value="Genomic_DNA"/>
</dbReference>
<dbReference type="GO" id="GO:0000127">
    <property type="term" value="C:transcription factor TFIIIC complex"/>
    <property type="evidence" value="ECO:0007669"/>
    <property type="project" value="InterPro"/>
</dbReference>
<dbReference type="PANTHER" id="PTHR13230:SF5">
    <property type="entry name" value="GENERAL TRANSCRIPTION FACTOR 3C POLYPEPTIDE 5"/>
    <property type="match status" value="1"/>
</dbReference>
<dbReference type="GO" id="GO:0006384">
    <property type="term" value="P:transcription initiation at RNA polymerase III promoter"/>
    <property type="evidence" value="ECO:0007669"/>
    <property type="project" value="InterPro"/>
</dbReference>
<accession>B9EXA7</accession>
<proteinExistence type="predicted"/>
<dbReference type="InterPro" id="IPR040454">
    <property type="entry name" value="TF_IIIC_Tfc1/Sfc1"/>
</dbReference>
<gene>
    <name evidence="1" type="ORF">OsJ_02058</name>
</gene>
<dbReference type="Gene3D" id="3.30.200.160">
    <property type="entry name" value="TFIIIC, subcomplex tauA, subunit Sfc1, barrel domain"/>
    <property type="match status" value="1"/>
</dbReference>
<organism evidence="1">
    <name type="scientific">Oryza sativa subsp. japonica</name>
    <name type="common">Rice</name>
    <dbReference type="NCBI Taxonomy" id="39947"/>
    <lineage>
        <taxon>Eukaryota</taxon>
        <taxon>Viridiplantae</taxon>
        <taxon>Streptophyta</taxon>
        <taxon>Embryophyta</taxon>
        <taxon>Tracheophyta</taxon>
        <taxon>Spermatophyta</taxon>
        <taxon>Magnoliopsida</taxon>
        <taxon>Liliopsida</taxon>
        <taxon>Poales</taxon>
        <taxon>Poaceae</taxon>
        <taxon>BOP clade</taxon>
        <taxon>Oryzoideae</taxon>
        <taxon>Oryzeae</taxon>
        <taxon>Oryzinae</taxon>
        <taxon>Oryza</taxon>
        <taxon>Oryza sativa</taxon>
    </lineage>
</organism>
<dbReference type="PANTHER" id="PTHR13230">
    <property type="entry name" value="GENERAL TRANSCRIPTION FACTOR IIIC, POLYPEPTIDE 5"/>
    <property type="match status" value="1"/>
</dbReference>
<reference evidence="1" key="1">
    <citation type="journal article" date="2005" name="PLoS Biol.">
        <title>The genomes of Oryza sativa: a history of duplications.</title>
        <authorList>
            <person name="Yu J."/>
            <person name="Wang J."/>
            <person name="Lin W."/>
            <person name="Li S."/>
            <person name="Li H."/>
            <person name="Zhou J."/>
            <person name="Ni P."/>
            <person name="Dong W."/>
            <person name="Hu S."/>
            <person name="Zeng C."/>
            <person name="Zhang J."/>
            <person name="Zhang Y."/>
            <person name="Li R."/>
            <person name="Xu Z."/>
            <person name="Li S."/>
            <person name="Li X."/>
            <person name="Zheng H."/>
            <person name="Cong L."/>
            <person name="Lin L."/>
            <person name="Yin J."/>
            <person name="Geng J."/>
            <person name="Li G."/>
            <person name="Shi J."/>
            <person name="Liu J."/>
            <person name="Lv H."/>
            <person name="Li J."/>
            <person name="Wang J."/>
            <person name="Deng Y."/>
            <person name="Ran L."/>
            <person name="Shi X."/>
            <person name="Wang X."/>
            <person name="Wu Q."/>
            <person name="Li C."/>
            <person name="Ren X."/>
            <person name="Wang J."/>
            <person name="Wang X."/>
            <person name="Li D."/>
            <person name="Liu D."/>
            <person name="Zhang X."/>
            <person name="Ji Z."/>
            <person name="Zhao W."/>
            <person name="Sun Y."/>
            <person name="Zhang Z."/>
            <person name="Bao J."/>
            <person name="Han Y."/>
            <person name="Dong L."/>
            <person name="Ji J."/>
            <person name="Chen P."/>
            <person name="Wu S."/>
            <person name="Liu J."/>
            <person name="Xiao Y."/>
            <person name="Bu D."/>
            <person name="Tan J."/>
            <person name="Yang L."/>
            <person name="Ye C."/>
            <person name="Zhang J."/>
            <person name="Xu J."/>
            <person name="Zhou Y."/>
            <person name="Yu Y."/>
            <person name="Zhang B."/>
            <person name="Zhuang S."/>
            <person name="Wei H."/>
            <person name="Liu B."/>
            <person name="Lei M."/>
            <person name="Yu H."/>
            <person name="Li Y."/>
            <person name="Xu H."/>
            <person name="Wei S."/>
            <person name="He X."/>
            <person name="Fang L."/>
            <person name="Zhang Z."/>
            <person name="Zhang Y."/>
            <person name="Huang X."/>
            <person name="Su Z."/>
            <person name="Tong W."/>
            <person name="Li J."/>
            <person name="Tong Z."/>
            <person name="Li S."/>
            <person name="Ye J."/>
            <person name="Wang L."/>
            <person name="Fang L."/>
            <person name="Lei T."/>
            <person name="Chen C."/>
            <person name="Chen H."/>
            <person name="Xu Z."/>
            <person name="Li H."/>
            <person name="Huang H."/>
            <person name="Zhang F."/>
            <person name="Xu H."/>
            <person name="Li N."/>
            <person name="Zhao C."/>
            <person name="Li S."/>
            <person name="Dong L."/>
            <person name="Huang Y."/>
            <person name="Li L."/>
            <person name="Xi Y."/>
            <person name="Qi Q."/>
            <person name="Li W."/>
            <person name="Zhang B."/>
            <person name="Hu W."/>
            <person name="Zhang Y."/>
            <person name="Tian X."/>
            <person name="Jiao Y."/>
            <person name="Liang X."/>
            <person name="Jin J."/>
            <person name="Gao L."/>
            <person name="Zheng W."/>
            <person name="Hao B."/>
            <person name="Liu S."/>
            <person name="Wang W."/>
            <person name="Yuan L."/>
            <person name="Cao M."/>
            <person name="McDermott J."/>
            <person name="Samudrala R."/>
            <person name="Wang J."/>
            <person name="Wong G.K."/>
            <person name="Yang H."/>
        </authorList>
    </citation>
    <scope>NUCLEOTIDE SEQUENCE [LARGE SCALE GENOMIC DNA]</scope>
</reference>
<dbReference type="Proteomes" id="UP000007752">
    <property type="component" value="Chromosome 1"/>
</dbReference>
<dbReference type="AlphaFoldDB" id="B9EXA7"/>
<evidence type="ECO:0000313" key="1">
    <source>
        <dbReference type="EMBL" id="EEE54720.1"/>
    </source>
</evidence>